<gene>
    <name evidence="1" type="ORF">Ga0061079_105147</name>
</gene>
<organism evidence="1 2">
    <name type="scientific">Apibacter mensalis</name>
    <dbReference type="NCBI Taxonomy" id="1586267"/>
    <lineage>
        <taxon>Bacteria</taxon>
        <taxon>Pseudomonadati</taxon>
        <taxon>Bacteroidota</taxon>
        <taxon>Flavobacteriia</taxon>
        <taxon>Flavobacteriales</taxon>
        <taxon>Weeksellaceae</taxon>
        <taxon>Apibacter</taxon>
    </lineage>
</organism>
<dbReference type="STRING" id="1586267.GCA_001418685_01033"/>
<accession>A0A0X3AQQ3</accession>
<proteinExistence type="predicted"/>
<evidence type="ECO:0000313" key="2">
    <source>
        <dbReference type="Proteomes" id="UP000182761"/>
    </source>
</evidence>
<dbReference type="RefSeq" id="WP_141656199.1">
    <property type="nucleotide sequence ID" value="NZ_FCOR01000005.1"/>
</dbReference>
<reference evidence="1 2" key="1">
    <citation type="submission" date="2016-01" db="EMBL/GenBank/DDBJ databases">
        <authorList>
            <person name="McClelland M."/>
            <person name="Jain A."/>
            <person name="Saraogi P."/>
            <person name="Mendelson R."/>
            <person name="Westerman R."/>
            <person name="SanMiguel P."/>
            <person name="Csonka L."/>
        </authorList>
    </citation>
    <scope>NUCLEOTIDE SEQUENCE [LARGE SCALE GENOMIC DNA]</scope>
    <source>
        <strain evidence="1 2">R-53146</strain>
    </source>
</reference>
<dbReference type="EMBL" id="FCOR01000005">
    <property type="protein sequence ID" value="CVK16188.1"/>
    <property type="molecule type" value="Genomic_DNA"/>
</dbReference>
<dbReference type="Proteomes" id="UP000182761">
    <property type="component" value="Unassembled WGS sequence"/>
</dbReference>
<keyword evidence="2" id="KW-1185">Reference proteome</keyword>
<evidence type="ECO:0000313" key="1">
    <source>
        <dbReference type="EMBL" id="CVK16188.1"/>
    </source>
</evidence>
<dbReference type="AlphaFoldDB" id="A0A0X3AQQ3"/>
<sequence length="117" mass="13130">MKHGMSNIHFAPAAFSSKEQLASTFIHEMGHVIHNNLGLSQLANTPASGLGFDNYGHAAIYKMQYNLLKMNGWLNKNINGFVNGVDKYLLGTSNQIINDYPDLYNSIKKLEKIIKFK</sequence>
<protein>
    <submittedName>
        <fullName evidence="1">Uncharacterized protein</fullName>
    </submittedName>
</protein>
<name>A0A0X3AQQ3_9FLAO</name>